<gene>
    <name evidence="2" type="ORF">IPU22_11415</name>
</gene>
<dbReference type="PANTHER" id="PTHR43441:SF11">
    <property type="entry name" value="RIBOSOMAL-PROTEIN-SERINE ACETYLTRANSFERASE"/>
    <property type="match status" value="1"/>
</dbReference>
<sequence>MQHFRLAVNDDIDFVYPTLKDAPELYKVVDQNRDHLKTFLPWAETMTSVEEEAAFMQQTLNLVAEGKALFFLIYKQDQLIGTIDLHAWNEKTRKAEVGYWLAKSENGQGITTAAVRKLCDIAFTDYHLNKLELRANVLNIGSNRVAEKVGFRFVGVKHEDNIVEGQFVSMNYYEYLKRDFDHVVDDTRYV</sequence>
<evidence type="ECO:0000313" key="3">
    <source>
        <dbReference type="Proteomes" id="UP000675994"/>
    </source>
</evidence>
<dbReference type="Gene3D" id="3.40.630.30">
    <property type="match status" value="1"/>
</dbReference>
<dbReference type="InterPro" id="IPR016181">
    <property type="entry name" value="Acyl_CoA_acyltransferase"/>
</dbReference>
<dbReference type="Pfam" id="PF13302">
    <property type="entry name" value="Acetyltransf_3"/>
    <property type="match status" value="1"/>
</dbReference>
<dbReference type="GO" id="GO:1990189">
    <property type="term" value="F:protein N-terminal-serine acetyltransferase activity"/>
    <property type="evidence" value="ECO:0007669"/>
    <property type="project" value="TreeGrafter"/>
</dbReference>
<protein>
    <submittedName>
        <fullName evidence="2">GNAT family N-acetyltransferase</fullName>
    </submittedName>
</protein>
<name>A0AAQ0IG39_9STAP</name>
<dbReference type="SUPFAM" id="SSF55729">
    <property type="entry name" value="Acyl-CoA N-acyltransferases (Nat)"/>
    <property type="match status" value="1"/>
</dbReference>
<dbReference type="GO" id="GO:0008999">
    <property type="term" value="F:protein-N-terminal-alanine acetyltransferase activity"/>
    <property type="evidence" value="ECO:0007669"/>
    <property type="project" value="TreeGrafter"/>
</dbReference>
<proteinExistence type="predicted"/>
<dbReference type="GO" id="GO:0005737">
    <property type="term" value="C:cytoplasm"/>
    <property type="evidence" value="ECO:0007669"/>
    <property type="project" value="TreeGrafter"/>
</dbReference>
<dbReference type="EMBL" id="CP063367">
    <property type="protein sequence ID" value="QUM69161.1"/>
    <property type="molecule type" value="Genomic_DNA"/>
</dbReference>
<evidence type="ECO:0000313" key="2">
    <source>
        <dbReference type="EMBL" id="QUM69161.1"/>
    </source>
</evidence>
<organism evidence="2 3">
    <name type="scientific">Staphylococcus delphini</name>
    <dbReference type="NCBI Taxonomy" id="53344"/>
    <lineage>
        <taxon>Bacteria</taxon>
        <taxon>Bacillati</taxon>
        <taxon>Bacillota</taxon>
        <taxon>Bacilli</taxon>
        <taxon>Bacillales</taxon>
        <taxon>Staphylococcaceae</taxon>
        <taxon>Staphylococcus</taxon>
        <taxon>Staphylococcus intermedius group</taxon>
    </lineage>
</organism>
<dbReference type="InterPro" id="IPR000182">
    <property type="entry name" value="GNAT_dom"/>
</dbReference>
<accession>A0AAQ0IG39</accession>
<dbReference type="PANTHER" id="PTHR43441">
    <property type="entry name" value="RIBOSOMAL-PROTEIN-SERINE ACETYLTRANSFERASE"/>
    <property type="match status" value="1"/>
</dbReference>
<dbReference type="RefSeq" id="WP_212574791.1">
    <property type="nucleotide sequence ID" value="NZ_CP063367.1"/>
</dbReference>
<dbReference type="Proteomes" id="UP000675994">
    <property type="component" value="Chromosome"/>
</dbReference>
<dbReference type="InterPro" id="IPR051908">
    <property type="entry name" value="Ribosomal_N-acetyltransferase"/>
</dbReference>
<feature type="domain" description="N-acetyltransferase" evidence="1">
    <location>
        <begin position="12"/>
        <end position="181"/>
    </location>
</feature>
<dbReference type="AlphaFoldDB" id="A0AAQ0IG39"/>
<reference evidence="2" key="1">
    <citation type="journal article" date="2021" name="Front. Microbiol.">
        <title>Presence and Characterization of a Novel cfr-Carrying Tn558 Transposon Derivative in Staphylococcus delphini Isolated From Retail Food.</title>
        <authorList>
            <person name="Zhang F."/>
            <person name="Wu S."/>
            <person name="Huang J."/>
            <person name="Yang R."/>
            <person name="Zhang J."/>
            <person name="Lei T."/>
            <person name="Dai J."/>
            <person name="Ding Y."/>
            <person name="Xue L."/>
            <person name="Wang J."/>
            <person name="Chen M."/>
            <person name="Wu Q."/>
        </authorList>
    </citation>
    <scope>NUCLEOTIDE SEQUENCE</scope>
    <source>
        <strain evidence="2">2794-1</strain>
    </source>
</reference>
<dbReference type="PROSITE" id="PS51186">
    <property type="entry name" value="GNAT"/>
    <property type="match status" value="1"/>
</dbReference>
<evidence type="ECO:0000259" key="1">
    <source>
        <dbReference type="PROSITE" id="PS51186"/>
    </source>
</evidence>